<keyword evidence="3" id="KW-1185">Reference proteome</keyword>
<dbReference type="AlphaFoldDB" id="S7NSE3"/>
<keyword evidence="1" id="KW-1133">Transmembrane helix</keyword>
<keyword evidence="1" id="KW-0472">Membrane</keyword>
<name>S7NSE3_MYOBR</name>
<protein>
    <submittedName>
        <fullName evidence="2">Solute carrier family 22 member 11</fullName>
    </submittedName>
</protein>
<evidence type="ECO:0000256" key="1">
    <source>
        <dbReference type="SAM" id="Phobius"/>
    </source>
</evidence>
<reference evidence="2 3" key="1">
    <citation type="journal article" date="2013" name="Nat. Commun.">
        <title>Genome analysis reveals insights into physiology and longevity of the Brandt's bat Myotis brandtii.</title>
        <authorList>
            <person name="Seim I."/>
            <person name="Fang X."/>
            <person name="Xiong Z."/>
            <person name="Lobanov A.V."/>
            <person name="Huang Z."/>
            <person name="Ma S."/>
            <person name="Feng Y."/>
            <person name="Turanov A.A."/>
            <person name="Zhu Y."/>
            <person name="Lenz T.L."/>
            <person name="Gerashchenko M.V."/>
            <person name="Fan D."/>
            <person name="Hee Yim S."/>
            <person name="Yao X."/>
            <person name="Jordan D."/>
            <person name="Xiong Y."/>
            <person name="Ma Y."/>
            <person name="Lyapunov A.N."/>
            <person name="Chen G."/>
            <person name="Kulakova O.I."/>
            <person name="Sun Y."/>
            <person name="Lee S.G."/>
            <person name="Bronson R.T."/>
            <person name="Moskalev A.A."/>
            <person name="Sunyaev S.R."/>
            <person name="Zhang G."/>
            <person name="Krogh A."/>
            <person name="Wang J."/>
            <person name="Gladyshev V.N."/>
        </authorList>
    </citation>
    <scope>NUCLEOTIDE SEQUENCE [LARGE SCALE GENOMIC DNA]</scope>
</reference>
<sequence length="68" mass="7245">MTADGFLQSAGRLGAVVGPLIMTARQALPLLPPLTYGVILIVSSFVLPFLPETRGLPLPDTIQDLENQ</sequence>
<dbReference type="EMBL" id="KE290415">
    <property type="protein sequence ID" value="EPQ20684.1"/>
    <property type="molecule type" value="Genomic_DNA"/>
</dbReference>
<accession>S7NSE3</accession>
<dbReference type="Proteomes" id="UP000052978">
    <property type="component" value="Unassembled WGS sequence"/>
</dbReference>
<evidence type="ECO:0000313" key="3">
    <source>
        <dbReference type="Proteomes" id="UP000052978"/>
    </source>
</evidence>
<dbReference type="eggNOG" id="KOG0255">
    <property type="taxonomic scope" value="Eukaryota"/>
</dbReference>
<evidence type="ECO:0000313" key="2">
    <source>
        <dbReference type="EMBL" id="EPQ20684.1"/>
    </source>
</evidence>
<proteinExistence type="predicted"/>
<gene>
    <name evidence="2" type="ORF">D623_10000365</name>
</gene>
<keyword evidence="1" id="KW-0812">Transmembrane</keyword>
<organism evidence="2 3">
    <name type="scientific">Myotis brandtii</name>
    <name type="common">Brandt's bat</name>
    <dbReference type="NCBI Taxonomy" id="109478"/>
    <lineage>
        <taxon>Eukaryota</taxon>
        <taxon>Metazoa</taxon>
        <taxon>Chordata</taxon>
        <taxon>Craniata</taxon>
        <taxon>Vertebrata</taxon>
        <taxon>Euteleostomi</taxon>
        <taxon>Mammalia</taxon>
        <taxon>Eutheria</taxon>
        <taxon>Laurasiatheria</taxon>
        <taxon>Chiroptera</taxon>
        <taxon>Yangochiroptera</taxon>
        <taxon>Vespertilionidae</taxon>
        <taxon>Myotis</taxon>
    </lineage>
</organism>
<feature type="transmembrane region" description="Helical" evidence="1">
    <location>
        <begin position="30"/>
        <end position="50"/>
    </location>
</feature>